<dbReference type="GO" id="GO:0016853">
    <property type="term" value="F:isomerase activity"/>
    <property type="evidence" value="ECO:0007669"/>
    <property type="project" value="UniProtKB-KW"/>
</dbReference>
<keyword evidence="2" id="KW-0413">Isomerase</keyword>
<proteinExistence type="predicted"/>
<feature type="domain" description="SIS" evidence="1">
    <location>
        <begin position="32"/>
        <end position="196"/>
    </location>
</feature>
<dbReference type="GO" id="GO:0097367">
    <property type="term" value="F:carbohydrate derivative binding"/>
    <property type="evidence" value="ECO:0007669"/>
    <property type="project" value="InterPro"/>
</dbReference>
<dbReference type="RefSeq" id="WP_221763949.1">
    <property type="nucleotide sequence ID" value="NZ_AP024110.1"/>
</dbReference>
<dbReference type="PANTHER" id="PTHR30390:SF6">
    <property type="entry name" value="DNAA INITIATOR-ASSOCIATING PROTEIN DIAA"/>
    <property type="match status" value="1"/>
</dbReference>
<protein>
    <submittedName>
        <fullName evidence="2">Phosphoheptose isomerase</fullName>
    </submittedName>
</protein>
<reference evidence="2" key="1">
    <citation type="journal article" date="2021" name="Arch. Microbiol.">
        <title>Methyloradius palustris gen. nov., sp. nov., a methanol-oxidizing bacterium isolated from snow.</title>
        <authorList>
            <person name="Miyadera T."/>
            <person name="Kojima H."/>
            <person name="Fukui M."/>
        </authorList>
    </citation>
    <scope>NUCLEOTIDE SEQUENCE</scope>
    <source>
        <strain evidence="2">Zm11</strain>
    </source>
</reference>
<dbReference type="InterPro" id="IPR001347">
    <property type="entry name" value="SIS_dom"/>
</dbReference>
<evidence type="ECO:0000259" key="1">
    <source>
        <dbReference type="PROSITE" id="PS51464"/>
    </source>
</evidence>
<gene>
    <name evidence="2" type="primary">gmhA_2</name>
    <name evidence="2" type="ORF">ZMTM_21640</name>
</gene>
<organism evidence="2 3">
    <name type="scientific">Methyloradius palustris</name>
    <dbReference type="NCBI Taxonomy" id="2778876"/>
    <lineage>
        <taxon>Bacteria</taxon>
        <taxon>Pseudomonadati</taxon>
        <taxon>Pseudomonadota</taxon>
        <taxon>Betaproteobacteria</taxon>
        <taxon>Nitrosomonadales</taxon>
        <taxon>Methylophilaceae</taxon>
        <taxon>Methyloradius</taxon>
    </lineage>
</organism>
<dbReference type="PROSITE" id="PS51464">
    <property type="entry name" value="SIS"/>
    <property type="match status" value="1"/>
</dbReference>
<evidence type="ECO:0000313" key="2">
    <source>
        <dbReference type="EMBL" id="BCM25905.1"/>
    </source>
</evidence>
<name>A0A8D5G555_9PROT</name>
<dbReference type="InterPro" id="IPR035461">
    <property type="entry name" value="GmhA/DiaA"/>
</dbReference>
<dbReference type="SUPFAM" id="SSF53697">
    <property type="entry name" value="SIS domain"/>
    <property type="match status" value="1"/>
</dbReference>
<evidence type="ECO:0000313" key="3">
    <source>
        <dbReference type="Proteomes" id="UP000826722"/>
    </source>
</evidence>
<accession>A0A8D5G555</accession>
<dbReference type="PANTHER" id="PTHR30390">
    <property type="entry name" value="SEDOHEPTULOSE 7-PHOSPHATE ISOMERASE / DNAA INITIATOR-ASSOCIATING FACTOR FOR REPLICATION INITIATION"/>
    <property type="match status" value="1"/>
</dbReference>
<dbReference type="Gene3D" id="3.40.50.10490">
    <property type="entry name" value="Glucose-6-phosphate isomerase like protein, domain 1"/>
    <property type="match status" value="1"/>
</dbReference>
<dbReference type="InterPro" id="IPR050099">
    <property type="entry name" value="SIS_GmhA/DiaA_subfam"/>
</dbReference>
<dbReference type="GO" id="GO:1901135">
    <property type="term" value="P:carbohydrate derivative metabolic process"/>
    <property type="evidence" value="ECO:0007669"/>
    <property type="project" value="InterPro"/>
</dbReference>
<keyword evidence="3" id="KW-1185">Reference proteome</keyword>
<dbReference type="AlphaFoldDB" id="A0A8D5G555"/>
<dbReference type="CDD" id="cd05006">
    <property type="entry name" value="SIS_GmhA"/>
    <property type="match status" value="1"/>
</dbReference>
<dbReference type="EMBL" id="AP024110">
    <property type="protein sequence ID" value="BCM25905.1"/>
    <property type="molecule type" value="Genomic_DNA"/>
</dbReference>
<dbReference type="Pfam" id="PF13580">
    <property type="entry name" value="SIS_2"/>
    <property type="match status" value="1"/>
</dbReference>
<dbReference type="Proteomes" id="UP000826722">
    <property type="component" value="Chromosome"/>
</dbReference>
<dbReference type="InterPro" id="IPR046348">
    <property type="entry name" value="SIS_dom_sf"/>
</dbReference>
<sequence>MNLTTRISNHFEQSGRLKLELAELMAAPIAKAAEMIVHAQLNENKVLCCGNGGAAANAQYFASRMLNHYEMERPGLAAIALGADTITLTTIANLGHFEQIFSKQVMALGQPGDILLAMSTSGNSKNILKAIHAAKERNMHIIALTGSDGGELIELLSDEDIHIGVPHGNASRVQEVYVLILHCLCDAIDCLLLGVN</sequence>
<dbReference type="KEGG" id="mpau:ZMTM_21640"/>